<evidence type="ECO:0000313" key="8">
    <source>
        <dbReference type="Proteomes" id="UP001431783"/>
    </source>
</evidence>
<dbReference type="PANTHER" id="PTHR15346">
    <property type="entry name" value="DYNACTIN SUBUNIT"/>
    <property type="match status" value="1"/>
</dbReference>
<accession>A0AAW1U3K0</accession>
<proteinExistence type="inferred from homology"/>
<dbReference type="GO" id="GO:0005737">
    <property type="term" value="C:cytoplasm"/>
    <property type="evidence" value="ECO:0007669"/>
    <property type="project" value="UniProtKB-SubCell"/>
</dbReference>
<comment type="subcellular location">
    <subcellularLocation>
        <location evidence="1">Cytoplasm</location>
    </subcellularLocation>
</comment>
<evidence type="ECO:0000256" key="3">
    <source>
        <dbReference type="ARBA" id="ARBA00022490"/>
    </source>
</evidence>
<keyword evidence="3" id="KW-0963">Cytoplasm</keyword>
<dbReference type="GO" id="GO:0030286">
    <property type="term" value="C:dynein complex"/>
    <property type="evidence" value="ECO:0007669"/>
    <property type="project" value="UniProtKB-KW"/>
</dbReference>
<feature type="coiled-coil region" evidence="5">
    <location>
        <begin position="268"/>
        <end position="295"/>
    </location>
</feature>
<dbReference type="GO" id="GO:0005869">
    <property type="term" value="C:dynactin complex"/>
    <property type="evidence" value="ECO:0007669"/>
    <property type="project" value="InterPro"/>
</dbReference>
<evidence type="ECO:0000256" key="6">
    <source>
        <dbReference type="SAM" id="MobiDB-lite"/>
    </source>
</evidence>
<dbReference type="GO" id="GO:0007017">
    <property type="term" value="P:microtubule-based process"/>
    <property type="evidence" value="ECO:0007669"/>
    <property type="project" value="InterPro"/>
</dbReference>
<comment type="similarity">
    <text evidence="2">Belongs to the dynactin subunit 2 family.</text>
</comment>
<name>A0AAW1U3K0_9CUCU</name>
<sequence length="399" mass="44691">MADPKYADLPGIALDEPDVYETNDLPESDQAADFYEKESDVVEKIHTTPDQAFNQFQGKYLNQRNLDFSDRISSTIRTGYAAASGNWELTGNGHKETPLQKYNRIQCELNELMEDVSKIQANKNDKIDCVITSEQIDDALKKLTSLKLEESLGTDVLSNITDPQGFLLKQLESQLETFSMISKEKPESQDQSDESGIIYQINYRPELARLKQTSRIAELETRIHHLESVLGASNEQLNRLAAGTSKGSLLETAQHLASVANLLDSSQLDHIEGRLAALSQKLESIAEKKKEVALDDEKNSMILELYELVKNSENVTKLLPSTIERLKSLEGLHNRATDLMRTLGQVETVQAELSSSVLNNKILLQGVQESFANNLNEINQTIMGLDSRIKALKNKKEKK</sequence>
<evidence type="ECO:0000313" key="7">
    <source>
        <dbReference type="EMBL" id="KAK9877060.1"/>
    </source>
</evidence>
<protein>
    <recommendedName>
        <fullName evidence="9">Dynactin subunit 2</fullName>
    </recommendedName>
</protein>
<dbReference type="Pfam" id="PF04912">
    <property type="entry name" value="Dynamitin"/>
    <property type="match status" value="1"/>
</dbReference>
<organism evidence="7 8">
    <name type="scientific">Henosepilachna vigintioctopunctata</name>
    <dbReference type="NCBI Taxonomy" id="420089"/>
    <lineage>
        <taxon>Eukaryota</taxon>
        <taxon>Metazoa</taxon>
        <taxon>Ecdysozoa</taxon>
        <taxon>Arthropoda</taxon>
        <taxon>Hexapoda</taxon>
        <taxon>Insecta</taxon>
        <taxon>Pterygota</taxon>
        <taxon>Neoptera</taxon>
        <taxon>Endopterygota</taxon>
        <taxon>Coleoptera</taxon>
        <taxon>Polyphaga</taxon>
        <taxon>Cucujiformia</taxon>
        <taxon>Coccinelloidea</taxon>
        <taxon>Coccinellidae</taxon>
        <taxon>Epilachninae</taxon>
        <taxon>Epilachnini</taxon>
        <taxon>Henosepilachna</taxon>
    </lineage>
</organism>
<reference evidence="7 8" key="1">
    <citation type="submission" date="2023-03" db="EMBL/GenBank/DDBJ databases">
        <title>Genome insight into feeding habits of ladybird beetles.</title>
        <authorList>
            <person name="Li H.-S."/>
            <person name="Huang Y.-H."/>
            <person name="Pang H."/>
        </authorList>
    </citation>
    <scope>NUCLEOTIDE SEQUENCE [LARGE SCALE GENOMIC DNA]</scope>
    <source>
        <strain evidence="7">SYSU_2023b</strain>
        <tissue evidence="7">Whole body</tissue>
    </source>
</reference>
<dbReference type="EMBL" id="JARQZJ010000039">
    <property type="protein sequence ID" value="KAK9877060.1"/>
    <property type="molecule type" value="Genomic_DNA"/>
</dbReference>
<dbReference type="AlphaFoldDB" id="A0AAW1U3K0"/>
<evidence type="ECO:0008006" key="9">
    <source>
        <dbReference type="Google" id="ProtNLM"/>
    </source>
</evidence>
<dbReference type="InterPro" id="IPR028133">
    <property type="entry name" value="Dynamitin"/>
</dbReference>
<comment type="caution">
    <text evidence="7">The sequence shown here is derived from an EMBL/GenBank/DDBJ whole genome shotgun (WGS) entry which is preliminary data.</text>
</comment>
<feature type="region of interest" description="Disordered" evidence="6">
    <location>
        <begin position="1"/>
        <end position="24"/>
    </location>
</feature>
<evidence type="ECO:0000256" key="4">
    <source>
        <dbReference type="ARBA" id="ARBA00023017"/>
    </source>
</evidence>
<keyword evidence="5" id="KW-0175">Coiled coil</keyword>
<dbReference type="Proteomes" id="UP001431783">
    <property type="component" value="Unassembled WGS sequence"/>
</dbReference>
<keyword evidence="8" id="KW-1185">Reference proteome</keyword>
<feature type="compositionally biased region" description="Acidic residues" evidence="6">
    <location>
        <begin position="15"/>
        <end position="24"/>
    </location>
</feature>
<evidence type="ECO:0000256" key="2">
    <source>
        <dbReference type="ARBA" id="ARBA00006176"/>
    </source>
</evidence>
<gene>
    <name evidence="7" type="ORF">WA026_016087</name>
</gene>
<keyword evidence="4" id="KW-0243">Dynein</keyword>
<evidence type="ECO:0000256" key="1">
    <source>
        <dbReference type="ARBA" id="ARBA00004496"/>
    </source>
</evidence>
<evidence type="ECO:0000256" key="5">
    <source>
        <dbReference type="SAM" id="Coils"/>
    </source>
</evidence>